<feature type="domain" description="VOC" evidence="4">
    <location>
        <begin position="13"/>
        <end position="136"/>
    </location>
</feature>
<dbReference type="SUPFAM" id="SSF55729">
    <property type="entry name" value="Acyl-CoA N-acyltransferases (Nat)"/>
    <property type="match status" value="1"/>
</dbReference>
<dbReference type="PANTHER" id="PTHR43877">
    <property type="entry name" value="AMINOALKYLPHOSPHONATE N-ACETYLTRANSFERASE-RELATED-RELATED"/>
    <property type="match status" value="1"/>
</dbReference>
<evidence type="ECO:0000313" key="6">
    <source>
        <dbReference type="Proteomes" id="UP001199469"/>
    </source>
</evidence>
<keyword evidence="6" id="KW-1185">Reference proteome</keyword>
<dbReference type="Gene3D" id="3.40.630.30">
    <property type="match status" value="1"/>
</dbReference>
<protein>
    <submittedName>
        <fullName evidence="5">VOC family protein</fullName>
    </submittedName>
</protein>
<dbReference type="InterPro" id="IPR050832">
    <property type="entry name" value="Bact_Acetyltransf"/>
</dbReference>
<dbReference type="InterPro" id="IPR016181">
    <property type="entry name" value="Acyl_CoA_acyltransferase"/>
</dbReference>
<dbReference type="PROSITE" id="PS51186">
    <property type="entry name" value="GNAT"/>
    <property type="match status" value="1"/>
</dbReference>
<evidence type="ECO:0000259" key="4">
    <source>
        <dbReference type="PROSITE" id="PS51819"/>
    </source>
</evidence>
<sequence length="303" mass="32882">MTSLQWPAALPAQQVRIARPTDQLDAVVAFYRDGLGLLELDRFAGHAGYRGVLLGLPGVDHHLEFTEHEDGSPGPAPSRDNLLVFSFGEPARVHDVAARLARGGHGAVTPENPYWLEHGAITVEDPDGWRVVLMAERLVGSPGPVDVELYRGERDDLRPLFELAEDSPSSLESYLDTGRVLILRLRGEAVGHLQLLGGSGTDQAEVKNMAVYEGLQGRGLGGRLLRAAFALLTAEGVRGVRVATAAADVDNLRFYQRHGFRMYAVERDAFGPASGYPEDADIAGIPLRDRVWLERPLGAPDSP</sequence>
<dbReference type="SUPFAM" id="SSF54593">
    <property type="entry name" value="Glyoxalase/Bleomycin resistance protein/Dihydroxybiphenyl dioxygenase"/>
    <property type="match status" value="1"/>
</dbReference>
<dbReference type="CDD" id="cd06587">
    <property type="entry name" value="VOC"/>
    <property type="match status" value="1"/>
</dbReference>
<dbReference type="PANTHER" id="PTHR43877:SF2">
    <property type="entry name" value="AMINOALKYLPHOSPHONATE N-ACETYLTRANSFERASE-RELATED"/>
    <property type="match status" value="1"/>
</dbReference>
<dbReference type="InterPro" id="IPR000182">
    <property type="entry name" value="GNAT_dom"/>
</dbReference>
<accession>A0ABS8PJC7</accession>
<dbReference type="Pfam" id="PF22659">
    <property type="entry name" value="YycE-like_C"/>
    <property type="match status" value="1"/>
</dbReference>
<dbReference type="InterPro" id="IPR037523">
    <property type="entry name" value="VOC_core"/>
</dbReference>
<feature type="domain" description="N-acetyltransferase" evidence="3">
    <location>
        <begin position="145"/>
        <end position="283"/>
    </location>
</feature>
<keyword evidence="2" id="KW-0012">Acyltransferase</keyword>
<dbReference type="InterPro" id="IPR058997">
    <property type="entry name" value="YycE-like_C"/>
</dbReference>
<dbReference type="Pfam" id="PF00583">
    <property type="entry name" value="Acetyltransf_1"/>
    <property type="match status" value="1"/>
</dbReference>
<evidence type="ECO:0000259" key="3">
    <source>
        <dbReference type="PROSITE" id="PS51186"/>
    </source>
</evidence>
<evidence type="ECO:0000313" key="5">
    <source>
        <dbReference type="EMBL" id="MCD2197615.1"/>
    </source>
</evidence>
<dbReference type="InterPro" id="IPR029068">
    <property type="entry name" value="Glyas_Bleomycin-R_OHBP_Dase"/>
</dbReference>
<proteinExistence type="predicted"/>
<dbReference type="InterPro" id="IPR058998">
    <property type="entry name" value="YycE-like_N"/>
</dbReference>
<gene>
    <name evidence="5" type="ORF">LQ327_30015</name>
</gene>
<evidence type="ECO:0000256" key="1">
    <source>
        <dbReference type="ARBA" id="ARBA00022679"/>
    </source>
</evidence>
<keyword evidence="1" id="KW-0808">Transferase</keyword>
<evidence type="ECO:0000256" key="2">
    <source>
        <dbReference type="ARBA" id="ARBA00023315"/>
    </source>
</evidence>
<reference evidence="5 6" key="1">
    <citation type="submission" date="2021-11" db="EMBL/GenBank/DDBJ databases">
        <title>Draft genome sequence of Actinomycetospora sp. SF1 isolated from the rhizosphere soil.</title>
        <authorList>
            <person name="Duangmal K."/>
            <person name="Chantavorakit T."/>
        </authorList>
    </citation>
    <scope>NUCLEOTIDE SEQUENCE [LARGE SCALE GENOMIC DNA]</scope>
    <source>
        <strain evidence="5 6">TBRC 5722</strain>
    </source>
</reference>
<comment type="caution">
    <text evidence="5">The sequence shown here is derived from an EMBL/GenBank/DDBJ whole genome shotgun (WGS) entry which is preliminary data.</text>
</comment>
<dbReference type="Gene3D" id="3.10.180.10">
    <property type="entry name" value="2,3-Dihydroxybiphenyl 1,2-Dioxygenase, domain 1"/>
    <property type="match status" value="1"/>
</dbReference>
<name>A0ABS8PJC7_9PSEU</name>
<dbReference type="RefSeq" id="WP_230739814.1">
    <property type="nucleotide sequence ID" value="NZ_JAJNDB010000009.1"/>
</dbReference>
<dbReference type="Proteomes" id="UP001199469">
    <property type="component" value="Unassembled WGS sequence"/>
</dbReference>
<organism evidence="5 6">
    <name type="scientific">Actinomycetospora endophytica</name>
    <dbReference type="NCBI Taxonomy" id="2291215"/>
    <lineage>
        <taxon>Bacteria</taxon>
        <taxon>Bacillati</taxon>
        <taxon>Actinomycetota</taxon>
        <taxon>Actinomycetes</taxon>
        <taxon>Pseudonocardiales</taxon>
        <taxon>Pseudonocardiaceae</taxon>
        <taxon>Actinomycetospora</taxon>
    </lineage>
</organism>
<dbReference type="EMBL" id="JAJNDB010000009">
    <property type="protein sequence ID" value="MCD2197615.1"/>
    <property type="molecule type" value="Genomic_DNA"/>
</dbReference>
<dbReference type="PROSITE" id="PS51819">
    <property type="entry name" value="VOC"/>
    <property type="match status" value="1"/>
</dbReference>
<dbReference type="Pfam" id="PF22658">
    <property type="entry name" value="YycE-like_N"/>
    <property type="match status" value="1"/>
</dbReference>